<dbReference type="GO" id="GO:0005886">
    <property type="term" value="C:plasma membrane"/>
    <property type="evidence" value="ECO:0007669"/>
    <property type="project" value="UniProtKB-SubCell"/>
</dbReference>
<evidence type="ECO:0000259" key="7">
    <source>
        <dbReference type="Pfam" id="PF06271"/>
    </source>
</evidence>
<dbReference type="AlphaFoldDB" id="A0A438BG69"/>
<protein>
    <submittedName>
        <fullName evidence="8">RDD family protein</fullName>
    </submittedName>
</protein>
<feature type="transmembrane region" description="Helical" evidence="6">
    <location>
        <begin position="109"/>
        <end position="127"/>
    </location>
</feature>
<name>A0A438BG69_9NOCA</name>
<keyword evidence="9" id="KW-1185">Reference proteome</keyword>
<evidence type="ECO:0000256" key="6">
    <source>
        <dbReference type="SAM" id="Phobius"/>
    </source>
</evidence>
<organism evidence="8 9">
    <name type="scientific">Prescottella agglutinans</name>
    <dbReference type="NCBI Taxonomy" id="1644129"/>
    <lineage>
        <taxon>Bacteria</taxon>
        <taxon>Bacillati</taxon>
        <taxon>Actinomycetota</taxon>
        <taxon>Actinomycetes</taxon>
        <taxon>Mycobacteriales</taxon>
        <taxon>Nocardiaceae</taxon>
        <taxon>Prescottella</taxon>
    </lineage>
</organism>
<dbReference type="InterPro" id="IPR051791">
    <property type="entry name" value="Pra-immunoreactive"/>
</dbReference>
<dbReference type="EMBL" id="RKLP01000003">
    <property type="protein sequence ID" value="RVW10029.1"/>
    <property type="molecule type" value="Genomic_DNA"/>
</dbReference>
<dbReference type="RefSeq" id="WP_127915408.1">
    <property type="nucleotide sequence ID" value="NZ_RKLP01000003.1"/>
</dbReference>
<evidence type="ECO:0000313" key="9">
    <source>
        <dbReference type="Proteomes" id="UP000286208"/>
    </source>
</evidence>
<accession>A0A438BG69</accession>
<dbReference type="InterPro" id="IPR010432">
    <property type="entry name" value="RDD"/>
</dbReference>
<dbReference type="Proteomes" id="UP000286208">
    <property type="component" value="Unassembled WGS sequence"/>
</dbReference>
<keyword evidence="5 6" id="KW-0472">Membrane</keyword>
<feature type="transmembrane region" description="Helical" evidence="6">
    <location>
        <begin position="20"/>
        <end position="48"/>
    </location>
</feature>
<keyword evidence="4 6" id="KW-1133">Transmembrane helix</keyword>
<keyword evidence="2" id="KW-1003">Cell membrane</keyword>
<dbReference type="PANTHER" id="PTHR36115">
    <property type="entry name" value="PROLINE-RICH ANTIGEN HOMOLOG-RELATED"/>
    <property type="match status" value="1"/>
</dbReference>
<feature type="domain" description="RDD" evidence="7">
    <location>
        <begin position="14"/>
        <end position="139"/>
    </location>
</feature>
<evidence type="ECO:0000256" key="5">
    <source>
        <dbReference type="ARBA" id="ARBA00023136"/>
    </source>
</evidence>
<comment type="caution">
    <text evidence="8">The sequence shown here is derived from an EMBL/GenBank/DDBJ whole genome shotgun (WGS) entry which is preliminary data.</text>
</comment>
<evidence type="ECO:0000256" key="4">
    <source>
        <dbReference type="ARBA" id="ARBA00022989"/>
    </source>
</evidence>
<keyword evidence="3 6" id="KW-0812">Transmembrane</keyword>
<dbReference type="OrthoDB" id="5245023at2"/>
<dbReference type="PANTHER" id="PTHR36115:SF6">
    <property type="entry name" value="PROLINE-RICH ANTIGEN HOMOLOG"/>
    <property type="match status" value="1"/>
</dbReference>
<evidence type="ECO:0000256" key="1">
    <source>
        <dbReference type="ARBA" id="ARBA00004651"/>
    </source>
</evidence>
<evidence type="ECO:0000256" key="3">
    <source>
        <dbReference type="ARBA" id="ARBA00022692"/>
    </source>
</evidence>
<gene>
    <name evidence="8" type="ORF">EGT67_07295</name>
</gene>
<proteinExistence type="predicted"/>
<evidence type="ECO:0000313" key="8">
    <source>
        <dbReference type="EMBL" id="RVW10029.1"/>
    </source>
</evidence>
<comment type="subcellular location">
    <subcellularLocation>
        <location evidence="1">Cell membrane</location>
        <topology evidence="1">Multi-pass membrane protein</topology>
    </subcellularLocation>
</comment>
<dbReference type="Pfam" id="PF06271">
    <property type="entry name" value="RDD"/>
    <property type="match status" value="1"/>
</dbReference>
<evidence type="ECO:0000256" key="2">
    <source>
        <dbReference type="ARBA" id="ARBA00022475"/>
    </source>
</evidence>
<feature type="transmembrane region" description="Helical" evidence="6">
    <location>
        <begin position="60"/>
        <end position="82"/>
    </location>
</feature>
<reference evidence="8 9" key="1">
    <citation type="submission" date="2018-11" db="EMBL/GenBank/DDBJ databases">
        <title>Rhodococcus spongicola sp. nov. and Rhodococcus xishaensis sp. nov. from marine sponges.</title>
        <authorList>
            <person name="Li L."/>
            <person name="Lin H.W."/>
        </authorList>
    </citation>
    <scope>NUCLEOTIDE SEQUENCE [LARGE SCALE GENOMIC DNA]</scope>
    <source>
        <strain evidence="8 9">CCTCC AB2014297</strain>
    </source>
</reference>
<sequence>MTAVRQSGPAHRPAGIVTRGLAALIDIGVVLFLMGMIYAALIFARLLFSPQEFRFPHTQLLLSITTFLGLSVLYLTACWATSGRSVGAVAMGLRLVSRNGRLVRLPRCAVRAVLCVLFGFGLFWAAVDPRRRSLQDILLRTSVVYDWTPAPDLVEHDLAHPTDHDR</sequence>